<dbReference type="PRINTS" id="PR00079">
    <property type="entry name" value="G6PDHDRGNASE"/>
</dbReference>
<dbReference type="PIRSF" id="PIRSF000110">
    <property type="entry name" value="G6PD"/>
    <property type="match status" value="1"/>
</dbReference>
<evidence type="ECO:0000256" key="4">
    <source>
        <dbReference type="ARBA" id="ARBA00023002"/>
    </source>
</evidence>
<feature type="binding site" evidence="6">
    <location>
        <position position="50"/>
    </location>
    <ligand>
        <name>NADP(+)</name>
        <dbReference type="ChEBI" id="CHEBI:58349"/>
    </ligand>
</feature>
<evidence type="ECO:0000256" key="6">
    <source>
        <dbReference type="HAMAP-Rule" id="MF_00966"/>
    </source>
</evidence>
<dbReference type="RefSeq" id="WP_088570039.1">
    <property type="nucleotide sequence ID" value="NZ_FYEK01000003.1"/>
</dbReference>
<dbReference type="NCBIfam" id="NF009492">
    <property type="entry name" value="PRK12853.1-3"/>
    <property type="match status" value="1"/>
</dbReference>
<dbReference type="EMBL" id="FYEK01000003">
    <property type="protein sequence ID" value="SNB52148.1"/>
    <property type="molecule type" value="Genomic_DNA"/>
</dbReference>
<dbReference type="EC" id="1.1.1.49" evidence="6"/>
<dbReference type="InterPro" id="IPR022674">
    <property type="entry name" value="G6P_DH_NAD-bd"/>
</dbReference>
<protein>
    <recommendedName>
        <fullName evidence="6">Glucose-6-phosphate 1-dehydrogenase</fullName>
        <shortName evidence="6">G6PD</shortName>
        <ecNumber evidence="6">1.1.1.49</ecNumber>
    </recommendedName>
</protein>
<dbReference type="PANTHER" id="PTHR23429:SF0">
    <property type="entry name" value="GLUCOSE-6-PHOSPHATE 1-DEHYDROGENASE"/>
    <property type="match status" value="1"/>
</dbReference>
<evidence type="ECO:0000256" key="2">
    <source>
        <dbReference type="ARBA" id="ARBA00022526"/>
    </source>
</evidence>
<comment type="pathway">
    <text evidence="1 6">Carbohydrate degradation; pentose phosphate pathway; D-ribulose 5-phosphate from D-glucose 6-phosphate (oxidative stage): step 1/3.</text>
</comment>
<organism evidence="9 10">
    <name type="scientific">Thermoflexus hugenholtzii JAD2</name>
    <dbReference type="NCBI Taxonomy" id="877466"/>
    <lineage>
        <taxon>Bacteria</taxon>
        <taxon>Bacillati</taxon>
        <taxon>Chloroflexota</taxon>
        <taxon>Thermoflexia</taxon>
        <taxon>Thermoflexales</taxon>
        <taxon>Thermoflexaceae</taxon>
        <taxon>Thermoflexus</taxon>
    </lineage>
</organism>
<evidence type="ECO:0000256" key="5">
    <source>
        <dbReference type="ARBA" id="ARBA00023277"/>
    </source>
</evidence>
<comment type="catalytic activity">
    <reaction evidence="6">
        <text>D-glucose 6-phosphate + NADP(+) = 6-phospho-D-glucono-1,5-lactone + NADPH + H(+)</text>
        <dbReference type="Rhea" id="RHEA:15841"/>
        <dbReference type="ChEBI" id="CHEBI:15378"/>
        <dbReference type="ChEBI" id="CHEBI:57783"/>
        <dbReference type="ChEBI" id="CHEBI:57955"/>
        <dbReference type="ChEBI" id="CHEBI:58349"/>
        <dbReference type="ChEBI" id="CHEBI:61548"/>
        <dbReference type="EC" id="1.1.1.49"/>
    </reaction>
</comment>
<dbReference type="GO" id="GO:0009051">
    <property type="term" value="P:pentose-phosphate shunt, oxidative branch"/>
    <property type="evidence" value="ECO:0007669"/>
    <property type="project" value="TreeGrafter"/>
</dbReference>
<evidence type="ECO:0000313" key="9">
    <source>
        <dbReference type="EMBL" id="SNB52148.1"/>
    </source>
</evidence>
<dbReference type="GO" id="GO:0005829">
    <property type="term" value="C:cytosol"/>
    <property type="evidence" value="ECO:0007669"/>
    <property type="project" value="TreeGrafter"/>
</dbReference>
<evidence type="ECO:0000259" key="7">
    <source>
        <dbReference type="Pfam" id="PF00479"/>
    </source>
</evidence>
<dbReference type="GO" id="GO:0004345">
    <property type="term" value="F:glucose-6-phosphate dehydrogenase activity"/>
    <property type="evidence" value="ECO:0007669"/>
    <property type="project" value="UniProtKB-UniRule"/>
</dbReference>
<dbReference type="GO" id="GO:0006006">
    <property type="term" value="P:glucose metabolic process"/>
    <property type="evidence" value="ECO:0007669"/>
    <property type="project" value="UniProtKB-KW"/>
</dbReference>
<feature type="domain" description="Glucose-6-phosphate dehydrogenase C-terminal" evidence="8">
    <location>
        <begin position="193"/>
        <end position="491"/>
    </location>
</feature>
<feature type="binding site" evidence="6">
    <location>
        <position position="186"/>
    </location>
    <ligand>
        <name>substrate</name>
    </ligand>
</feature>
<dbReference type="PANTHER" id="PTHR23429">
    <property type="entry name" value="GLUCOSE-6-PHOSPHATE 1-DEHYDROGENASE G6PD"/>
    <property type="match status" value="1"/>
</dbReference>
<dbReference type="Gene3D" id="3.40.50.720">
    <property type="entry name" value="NAD(P)-binding Rossmann-like Domain"/>
    <property type="match status" value="1"/>
</dbReference>
<dbReference type="HAMAP" id="MF_00966">
    <property type="entry name" value="G6PD"/>
    <property type="match status" value="1"/>
</dbReference>
<dbReference type="UniPathway" id="UPA00115">
    <property type="reaction ID" value="UER00408"/>
</dbReference>
<keyword evidence="10" id="KW-1185">Reference proteome</keyword>
<feature type="binding site" evidence="6">
    <location>
        <position position="344"/>
    </location>
    <ligand>
        <name>substrate</name>
    </ligand>
</feature>
<dbReference type="GO" id="GO:0050661">
    <property type="term" value="F:NADP binding"/>
    <property type="evidence" value="ECO:0007669"/>
    <property type="project" value="UniProtKB-UniRule"/>
</dbReference>
<dbReference type="InterPro" id="IPR036291">
    <property type="entry name" value="NAD(P)-bd_dom_sf"/>
</dbReference>
<dbReference type="AlphaFoldDB" id="A0A212PYW9"/>
<dbReference type="SUPFAM" id="SSF51735">
    <property type="entry name" value="NAD(P)-binding Rossmann-fold domains"/>
    <property type="match status" value="1"/>
</dbReference>
<feature type="binding site" evidence="6">
    <location>
        <position position="152"/>
    </location>
    <ligand>
        <name>NADP(+)</name>
        <dbReference type="ChEBI" id="CHEBI:58349"/>
    </ligand>
</feature>
<evidence type="ECO:0000256" key="1">
    <source>
        <dbReference type="ARBA" id="ARBA00004937"/>
    </source>
</evidence>
<reference evidence="10" key="1">
    <citation type="submission" date="2017-06" db="EMBL/GenBank/DDBJ databases">
        <authorList>
            <person name="Varghese N."/>
            <person name="Submissions S."/>
        </authorList>
    </citation>
    <scope>NUCLEOTIDE SEQUENCE [LARGE SCALE GENOMIC DNA]</scope>
    <source>
        <strain evidence="10">JAD2</strain>
    </source>
</reference>
<feature type="binding site" evidence="6">
    <location>
        <position position="220"/>
    </location>
    <ligand>
        <name>substrate</name>
    </ligand>
</feature>
<keyword evidence="3 6" id="KW-0521">NADP</keyword>
<name>A0A212PYW9_9CHLR</name>
<feature type="binding site" evidence="6">
    <location>
        <position position="182"/>
    </location>
    <ligand>
        <name>substrate</name>
    </ligand>
</feature>
<gene>
    <name evidence="6" type="primary">zwf</name>
    <name evidence="9" type="ORF">SAMN02746019_00022590</name>
</gene>
<comment type="function">
    <text evidence="6">Catalyzes the oxidation of glucose 6-phosphate to 6-phosphogluconolactone.</text>
</comment>
<feature type="domain" description="Glucose-6-phosphate dehydrogenase NAD-binding" evidence="7">
    <location>
        <begin position="13"/>
        <end position="191"/>
    </location>
</feature>
<dbReference type="Proteomes" id="UP000197025">
    <property type="component" value="Unassembled WGS sequence"/>
</dbReference>
<dbReference type="SUPFAM" id="SSF55347">
    <property type="entry name" value="Glyceraldehyde-3-phosphate dehydrogenase-like, C-terminal domain"/>
    <property type="match status" value="1"/>
</dbReference>
<keyword evidence="2 6" id="KW-0313">Glucose metabolism</keyword>
<dbReference type="FunCoup" id="A0A212PYW9">
    <property type="interactions" value="256"/>
</dbReference>
<feature type="active site" description="Proton acceptor" evidence="6">
    <location>
        <position position="244"/>
    </location>
</feature>
<accession>A0A212PYW9</accession>
<dbReference type="Gene3D" id="3.30.360.10">
    <property type="entry name" value="Dihydrodipicolinate Reductase, domain 2"/>
    <property type="match status" value="1"/>
</dbReference>
<sequence length="505" mass="57252">MERPVSYPPIALVLFGASGDLVWRKLAPALFDLYGDGWLPEGWTVLGVGRSPLNDESFRARLLDGIRRFARRRPDESLWSDFAGRLFYLQGDYDDPTLYASLRQRLEALGDETAQHVFYLAVPPGVTETIVDHLSAAGLVKDPSHHRVVIEKPFGHDLPSARRLNARLRQFLEEDQIYRLDHYLGKDTVQNILALRFANAFFEPVWNRQYIDHVQITVAETVGVEHRGGYYDQTGALRDMVQSHLLQILCLIAMEPPVSLTPEEIHHKKLEVLRAIRPIPPDQVHLYAVRGQYGQGRPAGEKIPAYREEPGVDPQSNTETYVALKLFIDNWRWQGVPFYLRTGKRLPVRASEVSITFRPVPHRAFPESAVRSWQPNRLILRLQPAEGVLFRFQAKVPGPVMRLQPVDMHFLYEEMFGSRPPEAYETLLLDLIRGDTTQSLDAAWVEAAWEVIQPILEAWSAQPPTDFPNYPAGTWGPSAAEALIARDGRSWDLPTILDPVGATPG</sequence>
<dbReference type="InterPro" id="IPR001282">
    <property type="entry name" value="G6P_DH"/>
</dbReference>
<dbReference type="OrthoDB" id="9802739at2"/>
<evidence type="ECO:0000259" key="8">
    <source>
        <dbReference type="Pfam" id="PF02781"/>
    </source>
</evidence>
<dbReference type="Pfam" id="PF02781">
    <property type="entry name" value="G6PD_C"/>
    <property type="match status" value="1"/>
</dbReference>
<evidence type="ECO:0000256" key="3">
    <source>
        <dbReference type="ARBA" id="ARBA00022857"/>
    </source>
</evidence>
<keyword evidence="4 6" id="KW-0560">Oxidoreductase</keyword>
<feature type="binding site" evidence="6">
    <location>
        <position position="239"/>
    </location>
    <ligand>
        <name>substrate</name>
    </ligand>
</feature>
<keyword evidence="5 6" id="KW-0119">Carbohydrate metabolism</keyword>
<dbReference type="Pfam" id="PF00479">
    <property type="entry name" value="G6PD_N"/>
    <property type="match status" value="1"/>
</dbReference>
<proteinExistence type="inferred from homology"/>
<evidence type="ECO:0000313" key="10">
    <source>
        <dbReference type="Proteomes" id="UP000197025"/>
    </source>
</evidence>
<dbReference type="InParanoid" id="A0A212PYW9"/>
<dbReference type="NCBIfam" id="TIGR00871">
    <property type="entry name" value="zwf"/>
    <property type="match status" value="1"/>
</dbReference>
<dbReference type="InterPro" id="IPR022675">
    <property type="entry name" value="G6P_DH_C"/>
</dbReference>
<comment type="similarity">
    <text evidence="6">Belongs to the glucose-6-phosphate dehydrogenase family.</text>
</comment>
<comment type="caution">
    <text evidence="6">Lacks conserved residue(s) required for the propagation of feature annotation.</text>
</comment>